<keyword evidence="2" id="KW-0539">Nucleus</keyword>
<dbReference type="GO" id="GO:0001228">
    <property type="term" value="F:DNA-binding transcription activator activity, RNA polymerase II-specific"/>
    <property type="evidence" value="ECO:0007669"/>
    <property type="project" value="TreeGrafter"/>
</dbReference>
<evidence type="ECO:0000313" key="4">
    <source>
        <dbReference type="EMBL" id="KAK2032528.1"/>
    </source>
</evidence>
<dbReference type="Gene3D" id="1.10.238.100">
    <property type="entry name" value="YAP1 redox domain. Chain B"/>
    <property type="match status" value="1"/>
</dbReference>
<proteinExistence type="predicted"/>
<dbReference type="CDD" id="cd14688">
    <property type="entry name" value="bZIP_YAP"/>
    <property type="match status" value="1"/>
</dbReference>
<keyword evidence="5" id="KW-1185">Reference proteome</keyword>
<dbReference type="GO" id="GO:0090575">
    <property type="term" value="C:RNA polymerase II transcription regulator complex"/>
    <property type="evidence" value="ECO:0007669"/>
    <property type="project" value="TreeGrafter"/>
</dbReference>
<dbReference type="EMBL" id="MU842830">
    <property type="protein sequence ID" value="KAK2032528.1"/>
    <property type="molecule type" value="Genomic_DNA"/>
</dbReference>
<dbReference type="PANTHER" id="PTHR40621:SF6">
    <property type="entry name" value="AP-1-LIKE TRANSCRIPTION FACTOR YAP1-RELATED"/>
    <property type="match status" value="1"/>
</dbReference>
<organism evidence="4 5">
    <name type="scientific">Colletotrichum zoysiae</name>
    <dbReference type="NCBI Taxonomy" id="1216348"/>
    <lineage>
        <taxon>Eukaryota</taxon>
        <taxon>Fungi</taxon>
        <taxon>Dikarya</taxon>
        <taxon>Ascomycota</taxon>
        <taxon>Pezizomycotina</taxon>
        <taxon>Sordariomycetes</taxon>
        <taxon>Hypocreomycetidae</taxon>
        <taxon>Glomerellales</taxon>
        <taxon>Glomerellaceae</taxon>
        <taxon>Colletotrichum</taxon>
        <taxon>Colletotrichum graminicola species complex</taxon>
    </lineage>
</organism>
<dbReference type="GO" id="GO:0000976">
    <property type="term" value="F:transcription cis-regulatory region binding"/>
    <property type="evidence" value="ECO:0007669"/>
    <property type="project" value="InterPro"/>
</dbReference>
<dbReference type="InterPro" id="IPR050936">
    <property type="entry name" value="AP-1-like"/>
</dbReference>
<accession>A0AAD9HP93</accession>
<feature type="region of interest" description="Disordered" evidence="3">
    <location>
        <begin position="162"/>
        <end position="183"/>
    </location>
</feature>
<dbReference type="PANTHER" id="PTHR40621">
    <property type="entry name" value="TRANSCRIPTION FACTOR KAPC-RELATED"/>
    <property type="match status" value="1"/>
</dbReference>
<dbReference type="InterPro" id="IPR046347">
    <property type="entry name" value="bZIP_sf"/>
</dbReference>
<comment type="caution">
    <text evidence="4">The sequence shown here is derived from an EMBL/GenBank/DDBJ whole genome shotgun (WGS) entry which is preliminary data.</text>
</comment>
<evidence type="ECO:0000313" key="5">
    <source>
        <dbReference type="Proteomes" id="UP001232148"/>
    </source>
</evidence>
<name>A0AAD9HP93_9PEZI</name>
<sequence>MTPNIFRIFNPGGQKEDAADKRRKQLRNAQRSYRDRKDRYTKNLEQELCHARASESKLAARCDKLCATVEALTKLLAQCGVTIPRGILEENAEDQCIAKYRDATDATIEIFSHEPLTTAVDLGATEQAHGKVIPTPAKVLESHSASSIQDISRVDESTSQVPNSFSKRFYPSEGLGSDMGPGRVEDNSPCGRICELDPMLVGMEFVLSIESPCLGHLGGNTSNPSEPTGHALTASAQLIFSHTQKTDLPILPSYQDAPSYLLQRLLDLSTDVCSDGELTPTQAWNYIRSRPQFGGIEVQRLRRFAEKLRAEVKCHGFGAVIDAQNFETMVFEDLMFAQDF</sequence>
<evidence type="ECO:0000256" key="3">
    <source>
        <dbReference type="SAM" id="MobiDB-lite"/>
    </source>
</evidence>
<dbReference type="AlphaFoldDB" id="A0AAD9HP93"/>
<protein>
    <recommendedName>
        <fullName evidence="6">BZIP domain-containing protein</fullName>
    </recommendedName>
</protein>
<feature type="region of interest" description="Disordered" evidence="3">
    <location>
        <begin position="9"/>
        <end position="37"/>
    </location>
</feature>
<gene>
    <name evidence="4" type="ORF">LX32DRAFT_189986</name>
</gene>
<dbReference type="Gene3D" id="1.20.5.170">
    <property type="match status" value="1"/>
</dbReference>
<comment type="subcellular location">
    <subcellularLocation>
        <location evidence="1">Nucleus</location>
    </subcellularLocation>
</comment>
<reference evidence="4" key="1">
    <citation type="submission" date="2021-06" db="EMBL/GenBank/DDBJ databases">
        <title>Comparative genomics, transcriptomics and evolutionary studies reveal genomic signatures of adaptation to plant cell wall in hemibiotrophic fungi.</title>
        <authorList>
            <consortium name="DOE Joint Genome Institute"/>
            <person name="Baroncelli R."/>
            <person name="Diaz J.F."/>
            <person name="Benocci T."/>
            <person name="Peng M."/>
            <person name="Battaglia E."/>
            <person name="Haridas S."/>
            <person name="Andreopoulos W."/>
            <person name="Labutti K."/>
            <person name="Pangilinan J."/>
            <person name="Floch G.L."/>
            <person name="Makela M.R."/>
            <person name="Henrissat B."/>
            <person name="Grigoriev I.V."/>
            <person name="Crouch J.A."/>
            <person name="De Vries R.P."/>
            <person name="Sukno S.A."/>
            <person name="Thon M.R."/>
        </authorList>
    </citation>
    <scope>NUCLEOTIDE SEQUENCE</scope>
    <source>
        <strain evidence="4">MAFF235873</strain>
    </source>
</reference>
<dbReference type="Proteomes" id="UP001232148">
    <property type="component" value="Unassembled WGS sequence"/>
</dbReference>
<dbReference type="SUPFAM" id="SSF57959">
    <property type="entry name" value="Leucine zipper domain"/>
    <property type="match status" value="1"/>
</dbReference>
<evidence type="ECO:0000256" key="2">
    <source>
        <dbReference type="ARBA" id="ARBA00023242"/>
    </source>
</evidence>
<evidence type="ECO:0008006" key="6">
    <source>
        <dbReference type="Google" id="ProtNLM"/>
    </source>
</evidence>
<evidence type="ECO:0000256" key="1">
    <source>
        <dbReference type="ARBA" id="ARBA00004123"/>
    </source>
</evidence>